<evidence type="ECO:0000313" key="2">
    <source>
        <dbReference type="Proteomes" id="UP000838756"/>
    </source>
</evidence>
<sequence>MRWTDQVNAAFEALLHEGERKESIREESRRISATGNITEVKLKTDKAPKHQCNRVAEQRAAHFYQASFYDEVGDLGGLLALWGELVWLE</sequence>
<comment type="caution">
    <text evidence="1">The sequence shown here is derived from an EMBL/GenBank/DDBJ whole genome shotgun (WGS) entry which is preliminary data.</text>
</comment>
<reference evidence="1" key="1">
    <citation type="submission" date="2022-03" db="EMBL/GenBank/DDBJ databases">
        <authorList>
            <person name="Lindestad O."/>
        </authorList>
    </citation>
    <scope>NUCLEOTIDE SEQUENCE</scope>
</reference>
<dbReference type="Proteomes" id="UP000838756">
    <property type="component" value="Unassembled WGS sequence"/>
</dbReference>
<keyword evidence="2" id="KW-1185">Reference proteome</keyword>
<organism evidence="1 2">
    <name type="scientific">Pararge aegeria aegeria</name>
    <dbReference type="NCBI Taxonomy" id="348720"/>
    <lineage>
        <taxon>Eukaryota</taxon>
        <taxon>Metazoa</taxon>
        <taxon>Ecdysozoa</taxon>
        <taxon>Arthropoda</taxon>
        <taxon>Hexapoda</taxon>
        <taxon>Insecta</taxon>
        <taxon>Pterygota</taxon>
        <taxon>Neoptera</taxon>
        <taxon>Endopterygota</taxon>
        <taxon>Lepidoptera</taxon>
        <taxon>Glossata</taxon>
        <taxon>Ditrysia</taxon>
        <taxon>Papilionoidea</taxon>
        <taxon>Nymphalidae</taxon>
        <taxon>Satyrinae</taxon>
        <taxon>Satyrini</taxon>
        <taxon>Parargina</taxon>
        <taxon>Pararge</taxon>
    </lineage>
</organism>
<dbReference type="EMBL" id="CAKXAJ010015408">
    <property type="protein sequence ID" value="CAH2216425.1"/>
    <property type="molecule type" value="Genomic_DNA"/>
</dbReference>
<accession>A0A8S4QP36</accession>
<proteinExistence type="predicted"/>
<evidence type="ECO:0000313" key="1">
    <source>
        <dbReference type="EMBL" id="CAH2216425.1"/>
    </source>
</evidence>
<dbReference type="AlphaFoldDB" id="A0A8S4QP36"/>
<name>A0A8S4QP36_9NEOP</name>
<protein>
    <submittedName>
        <fullName evidence="1">Jg7859 protein</fullName>
    </submittedName>
</protein>
<gene>
    <name evidence="1" type="primary">jg7859</name>
    <name evidence="1" type="ORF">PAEG_LOCUS4472</name>
</gene>